<gene>
    <name evidence="2" type="ORF">BaRGS_00008172</name>
</gene>
<accession>A0ABD0LLW1</accession>
<evidence type="ECO:0000256" key="1">
    <source>
        <dbReference type="SAM" id="Phobius"/>
    </source>
</evidence>
<keyword evidence="1" id="KW-0472">Membrane</keyword>
<dbReference type="AlphaFoldDB" id="A0ABD0LLW1"/>
<reference evidence="2 3" key="1">
    <citation type="journal article" date="2023" name="Sci. Data">
        <title>Genome assembly of the Korean intertidal mud-creeper Batillaria attramentaria.</title>
        <authorList>
            <person name="Patra A.K."/>
            <person name="Ho P.T."/>
            <person name="Jun S."/>
            <person name="Lee S.J."/>
            <person name="Kim Y."/>
            <person name="Won Y.J."/>
        </authorList>
    </citation>
    <scope>NUCLEOTIDE SEQUENCE [LARGE SCALE GENOMIC DNA]</scope>
    <source>
        <strain evidence="2">Wonlab-2016</strain>
    </source>
</reference>
<keyword evidence="3" id="KW-1185">Reference proteome</keyword>
<comment type="caution">
    <text evidence="2">The sequence shown here is derived from an EMBL/GenBank/DDBJ whole genome shotgun (WGS) entry which is preliminary data.</text>
</comment>
<name>A0ABD0LLW1_9CAEN</name>
<feature type="transmembrane region" description="Helical" evidence="1">
    <location>
        <begin position="15"/>
        <end position="37"/>
    </location>
</feature>
<evidence type="ECO:0000313" key="2">
    <source>
        <dbReference type="EMBL" id="KAK7500597.1"/>
    </source>
</evidence>
<proteinExistence type="predicted"/>
<sequence>MTEEMVEIFTKALTAQQTIFCIFMFVALAVGVMGHTIQHRFPAYGSKTGVYSLIEDNSARQLQFSFLTQSRLYKGAGVVDTAEQDVDYK</sequence>
<dbReference type="Proteomes" id="UP001519460">
    <property type="component" value="Unassembled WGS sequence"/>
</dbReference>
<protein>
    <submittedName>
        <fullName evidence="2">Uncharacterized protein</fullName>
    </submittedName>
</protein>
<organism evidence="2 3">
    <name type="scientific">Batillaria attramentaria</name>
    <dbReference type="NCBI Taxonomy" id="370345"/>
    <lineage>
        <taxon>Eukaryota</taxon>
        <taxon>Metazoa</taxon>
        <taxon>Spiralia</taxon>
        <taxon>Lophotrochozoa</taxon>
        <taxon>Mollusca</taxon>
        <taxon>Gastropoda</taxon>
        <taxon>Caenogastropoda</taxon>
        <taxon>Sorbeoconcha</taxon>
        <taxon>Cerithioidea</taxon>
        <taxon>Batillariidae</taxon>
        <taxon>Batillaria</taxon>
    </lineage>
</organism>
<evidence type="ECO:0000313" key="3">
    <source>
        <dbReference type="Proteomes" id="UP001519460"/>
    </source>
</evidence>
<keyword evidence="1" id="KW-0812">Transmembrane</keyword>
<keyword evidence="1" id="KW-1133">Transmembrane helix</keyword>
<dbReference type="EMBL" id="JACVVK020000036">
    <property type="protein sequence ID" value="KAK7500597.1"/>
    <property type="molecule type" value="Genomic_DNA"/>
</dbReference>